<dbReference type="EMBL" id="AMWN01000001">
    <property type="protein sequence ID" value="EXJ96238.1"/>
    <property type="molecule type" value="Genomic_DNA"/>
</dbReference>
<protein>
    <submittedName>
        <fullName evidence="4">Uncharacterized protein</fullName>
    </submittedName>
</protein>
<organism evidence="4 5">
    <name type="scientific">Capronia coronata CBS 617.96</name>
    <dbReference type="NCBI Taxonomy" id="1182541"/>
    <lineage>
        <taxon>Eukaryota</taxon>
        <taxon>Fungi</taxon>
        <taxon>Dikarya</taxon>
        <taxon>Ascomycota</taxon>
        <taxon>Pezizomycotina</taxon>
        <taxon>Eurotiomycetes</taxon>
        <taxon>Chaetothyriomycetidae</taxon>
        <taxon>Chaetothyriales</taxon>
        <taxon>Herpotrichiellaceae</taxon>
        <taxon>Capronia</taxon>
    </lineage>
</organism>
<gene>
    <name evidence="4" type="ORF">A1O1_01364</name>
</gene>
<keyword evidence="1" id="KW-0677">Repeat</keyword>
<dbReference type="AlphaFoldDB" id="W9YUN8"/>
<dbReference type="SMART" id="SM00028">
    <property type="entry name" value="TPR"/>
    <property type="match status" value="1"/>
</dbReference>
<comment type="caution">
    <text evidence="4">The sequence shown here is derived from an EMBL/GenBank/DDBJ whole genome shotgun (WGS) entry which is preliminary data.</text>
</comment>
<dbReference type="HOGENOM" id="CLU_011527_0_1_1"/>
<dbReference type="InterPro" id="IPR013105">
    <property type="entry name" value="TPR_2"/>
</dbReference>
<name>W9YUN8_9EURO</name>
<dbReference type="Gene3D" id="1.25.40.10">
    <property type="entry name" value="Tetratricopeptide repeat domain"/>
    <property type="match status" value="2"/>
</dbReference>
<accession>W9YUN8</accession>
<dbReference type="InterPro" id="IPR011990">
    <property type="entry name" value="TPR-like_helical_dom_sf"/>
</dbReference>
<dbReference type="STRING" id="1182541.W9YUN8"/>
<evidence type="ECO:0000256" key="1">
    <source>
        <dbReference type="ARBA" id="ARBA00022737"/>
    </source>
</evidence>
<dbReference type="InterPro" id="IPR019734">
    <property type="entry name" value="TPR_rpt"/>
</dbReference>
<keyword evidence="2 3" id="KW-0802">TPR repeat</keyword>
<evidence type="ECO:0000256" key="2">
    <source>
        <dbReference type="ARBA" id="ARBA00022803"/>
    </source>
</evidence>
<dbReference type="PANTHER" id="PTHR45588:SF1">
    <property type="entry name" value="WW DOMAIN-CONTAINING PROTEIN"/>
    <property type="match status" value="1"/>
</dbReference>
<dbReference type="Proteomes" id="UP000019484">
    <property type="component" value="Unassembled WGS sequence"/>
</dbReference>
<dbReference type="SUPFAM" id="SSF48452">
    <property type="entry name" value="TPR-like"/>
    <property type="match status" value="2"/>
</dbReference>
<dbReference type="RefSeq" id="XP_007720467.1">
    <property type="nucleotide sequence ID" value="XM_007722277.1"/>
</dbReference>
<keyword evidence="5" id="KW-1185">Reference proteome</keyword>
<evidence type="ECO:0000313" key="5">
    <source>
        <dbReference type="Proteomes" id="UP000019484"/>
    </source>
</evidence>
<feature type="repeat" description="TPR" evidence="3">
    <location>
        <begin position="27"/>
        <end position="60"/>
    </location>
</feature>
<dbReference type="OrthoDB" id="414774at2759"/>
<evidence type="ECO:0000313" key="4">
    <source>
        <dbReference type="EMBL" id="EXJ96238.1"/>
    </source>
</evidence>
<sequence>MSTQPSSDGYYDLGSFHRPVSTTSKDAQVWFNRGLVWSYGFNHEEAAECFQKASVLDPDCAMAYWGLAYALGPNYNKPWEFFDGEELESTVSRTHSAVEQARSRAMTRTTPVEKALVDALEFRYPQAEAATDCSIWNEPYADAMGAVYAHYPNDLDVATLYADALMNLTPWKLWDLHTGQPAPGARTLEAKAVLDRALAQPGGLQHPGLLHLYIHLMEMSDCPEKALPIADRLRGLVPDAGHLQHMPTHLDILCGDYSRAISSNMDAIRADERFLARAGPLKFYTLYRSHDYHFRLYAAMFAGESQVALETVDWLEASIPEDLLRVQSPPMADWLEAFLGMRVHVLIRFGRWQDILDLKVPRDRELYCVTTALMHYAKGVAWAATGRVEEAEEERNKFRDALTRVKSTRTLFNNSCVDILAIANSMLDGELEYRRGNVEVAFAHLQRASALDGSLPYDEPWGWMQPPRHAYGALLLEQGRAEQALAVYSADLGFDDTLPRALRHPNNVWALHGYEECLRRLGRTAEAERVKPQLDKALKAADVAIKSSCFCRAVNET</sequence>
<dbReference type="Pfam" id="PF07719">
    <property type="entry name" value="TPR_2"/>
    <property type="match status" value="1"/>
</dbReference>
<dbReference type="PANTHER" id="PTHR45588">
    <property type="entry name" value="TPR DOMAIN-CONTAINING PROTEIN"/>
    <property type="match status" value="1"/>
</dbReference>
<reference evidence="4 5" key="1">
    <citation type="submission" date="2013-03" db="EMBL/GenBank/DDBJ databases">
        <title>The Genome Sequence of Capronia coronata CBS 617.96.</title>
        <authorList>
            <consortium name="The Broad Institute Genomics Platform"/>
            <person name="Cuomo C."/>
            <person name="de Hoog S."/>
            <person name="Gorbushina A."/>
            <person name="Walker B."/>
            <person name="Young S.K."/>
            <person name="Zeng Q."/>
            <person name="Gargeya S."/>
            <person name="Fitzgerald M."/>
            <person name="Haas B."/>
            <person name="Abouelleil A."/>
            <person name="Allen A.W."/>
            <person name="Alvarado L."/>
            <person name="Arachchi H.M."/>
            <person name="Berlin A.M."/>
            <person name="Chapman S.B."/>
            <person name="Gainer-Dewar J."/>
            <person name="Goldberg J."/>
            <person name="Griggs A."/>
            <person name="Gujja S."/>
            <person name="Hansen M."/>
            <person name="Howarth C."/>
            <person name="Imamovic A."/>
            <person name="Ireland A."/>
            <person name="Larimer J."/>
            <person name="McCowan C."/>
            <person name="Murphy C."/>
            <person name="Pearson M."/>
            <person name="Poon T.W."/>
            <person name="Priest M."/>
            <person name="Roberts A."/>
            <person name="Saif S."/>
            <person name="Shea T."/>
            <person name="Sisk P."/>
            <person name="Sykes S."/>
            <person name="Wortman J."/>
            <person name="Nusbaum C."/>
            <person name="Birren B."/>
        </authorList>
    </citation>
    <scope>NUCLEOTIDE SEQUENCE [LARGE SCALE GENOMIC DNA]</scope>
    <source>
        <strain evidence="4 5">CBS 617.96</strain>
    </source>
</reference>
<dbReference type="PROSITE" id="PS50005">
    <property type="entry name" value="TPR"/>
    <property type="match status" value="1"/>
</dbReference>
<evidence type="ECO:0000256" key="3">
    <source>
        <dbReference type="PROSITE-ProRule" id="PRU00339"/>
    </source>
</evidence>
<dbReference type="eggNOG" id="ENOG502QU74">
    <property type="taxonomic scope" value="Eukaryota"/>
</dbReference>
<dbReference type="GeneID" id="19156266"/>
<proteinExistence type="predicted"/>